<reference evidence="1 2" key="1">
    <citation type="submission" date="2018-09" db="EMBL/GenBank/DDBJ databases">
        <title>Complete genome of Bacillus thuringiensis strain QZL38.</title>
        <authorList>
            <person name="Song F."/>
        </authorList>
    </citation>
    <scope>NUCLEOTIDE SEQUENCE [LARGE SCALE GENOMIC DNA]</scope>
    <source>
        <strain evidence="1 2">QZL38</strain>
        <plasmid evidence="1 2">p.3</plasmid>
    </source>
</reference>
<dbReference type="EMBL" id="CP032610">
    <property type="protein sequence ID" value="AYF85064.1"/>
    <property type="molecule type" value="Genomic_DNA"/>
</dbReference>
<sequence>MQPYEEIGVIHLTKVVNEEPVEFSDNVLDHRPNLANLKAIGKEDDYLFQALAYMGNVSQFMSWANTVLELVEEVPEELKKEIKKVHSGIWEMQEKLREYKKEDDK</sequence>
<keyword evidence="1" id="KW-0614">Plasmid</keyword>
<accession>A0A9W3VHG3</accession>
<evidence type="ECO:0000313" key="2">
    <source>
        <dbReference type="Proteomes" id="UP000269847"/>
    </source>
</evidence>
<name>A0A9W3VHG3_BACTU</name>
<dbReference type="Proteomes" id="UP000269847">
    <property type="component" value="Plasmid p.3"/>
</dbReference>
<evidence type="ECO:0000313" key="1">
    <source>
        <dbReference type="EMBL" id="AYF85064.1"/>
    </source>
</evidence>
<gene>
    <name evidence="1" type="ORF">D7J84_28755</name>
</gene>
<protein>
    <submittedName>
        <fullName evidence="1">Uncharacterized protein</fullName>
    </submittedName>
</protein>
<organism evidence="1 2">
    <name type="scientific">Bacillus thuringiensis</name>
    <dbReference type="NCBI Taxonomy" id="1428"/>
    <lineage>
        <taxon>Bacteria</taxon>
        <taxon>Bacillati</taxon>
        <taxon>Bacillota</taxon>
        <taxon>Bacilli</taxon>
        <taxon>Bacillales</taxon>
        <taxon>Bacillaceae</taxon>
        <taxon>Bacillus</taxon>
        <taxon>Bacillus cereus group</taxon>
    </lineage>
</organism>
<proteinExistence type="predicted"/>
<geneLocation type="plasmid" evidence="1 2">
    <name>p.3</name>
</geneLocation>
<dbReference type="AlphaFoldDB" id="A0A9W3VHG3"/>